<feature type="compositionally biased region" description="Basic residues" evidence="1">
    <location>
        <begin position="1"/>
        <end position="13"/>
    </location>
</feature>
<dbReference type="EMBL" id="FNTL01000004">
    <property type="protein sequence ID" value="SEC29173.1"/>
    <property type="molecule type" value="Genomic_DNA"/>
</dbReference>
<gene>
    <name evidence="2" type="ORF">SAMN04490220_1268</name>
</gene>
<reference evidence="3" key="1">
    <citation type="submission" date="2016-10" db="EMBL/GenBank/DDBJ databases">
        <authorList>
            <person name="Varghese N."/>
        </authorList>
    </citation>
    <scope>NUCLEOTIDE SEQUENCE [LARGE SCALE GENOMIC DNA]</scope>
    <source>
        <strain evidence="3">DSM 44719</strain>
    </source>
</reference>
<accession>A0A1H4RBE4</accession>
<evidence type="ECO:0000313" key="3">
    <source>
        <dbReference type="Proteomes" id="UP000183407"/>
    </source>
</evidence>
<protein>
    <submittedName>
        <fullName evidence="2">Uncharacterized protein</fullName>
    </submittedName>
</protein>
<organism evidence="2 3">
    <name type="scientific">Rhodococcus jostii</name>
    <dbReference type="NCBI Taxonomy" id="132919"/>
    <lineage>
        <taxon>Bacteria</taxon>
        <taxon>Bacillati</taxon>
        <taxon>Actinomycetota</taxon>
        <taxon>Actinomycetes</taxon>
        <taxon>Mycobacteriales</taxon>
        <taxon>Nocardiaceae</taxon>
        <taxon>Rhodococcus</taxon>
    </lineage>
</organism>
<evidence type="ECO:0000256" key="1">
    <source>
        <dbReference type="SAM" id="MobiDB-lite"/>
    </source>
</evidence>
<evidence type="ECO:0000313" key="2">
    <source>
        <dbReference type="EMBL" id="SEC29173.1"/>
    </source>
</evidence>
<dbReference type="Proteomes" id="UP000183407">
    <property type="component" value="Unassembled WGS sequence"/>
</dbReference>
<proteinExistence type="predicted"/>
<sequence length="98" mass="10661">MPEARYRRHRRSPIGKTITGSLTDIRPDDLTVQMAKITPLARIVNVYAPSPHRALLSANVNGGAIAGGRTWADPRGARPRNHVRSGGQGMALLLERLS</sequence>
<dbReference type="AlphaFoldDB" id="A0A1H4RBE4"/>
<name>A0A1H4RBE4_RHOJO</name>
<feature type="region of interest" description="Disordered" evidence="1">
    <location>
        <begin position="1"/>
        <end position="20"/>
    </location>
</feature>